<gene>
    <name evidence="2" type="ORF">MA16_Dca002942</name>
</gene>
<keyword evidence="1" id="KW-0812">Transmembrane</keyword>
<proteinExistence type="predicted"/>
<evidence type="ECO:0000313" key="2">
    <source>
        <dbReference type="EMBL" id="PKU84429.1"/>
    </source>
</evidence>
<keyword evidence="1" id="KW-0472">Membrane</keyword>
<reference evidence="2 3" key="1">
    <citation type="journal article" date="2016" name="Sci. Rep.">
        <title>The Dendrobium catenatum Lindl. genome sequence provides insights into polysaccharide synthase, floral development and adaptive evolution.</title>
        <authorList>
            <person name="Zhang G.Q."/>
            <person name="Xu Q."/>
            <person name="Bian C."/>
            <person name="Tsai W.C."/>
            <person name="Yeh C.M."/>
            <person name="Liu K.W."/>
            <person name="Yoshida K."/>
            <person name="Zhang L.S."/>
            <person name="Chang S.B."/>
            <person name="Chen F."/>
            <person name="Shi Y."/>
            <person name="Su Y.Y."/>
            <person name="Zhang Y.Q."/>
            <person name="Chen L.J."/>
            <person name="Yin Y."/>
            <person name="Lin M."/>
            <person name="Huang H."/>
            <person name="Deng H."/>
            <person name="Wang Z.W."/>
            <person name="Zhu S.L."/>
            <person name="Zhao X."/>
            <person name="Deng C."/>
            <person name="Niu S.C."/>
            <person name="Huang J."/>
            <person name="Wang M."/>
            <person name="Liu G.H."/>
            <person name="Yang H.J."/>
            <person name="Xiao X.J."/>
            <person name="Hsiao Y.Y."/>
            <person name="Wu W.L."/>
            <person name="Chen Y.Y."/>
            <person name="Mitsuda N."/>
            <person name="Ohme-Takagi M."/>
            <person name="Luo Y.B."/>
            <person name="Van de Peer Y."/>
            <person name="Liu Z.J."/>
        </authorList>
    </citation>
    <scope>NUCLEOTIDE SEQUENCE [LARGE SCALE GENOMIC DNA]</scope>
    <source>
        <tissue evidence="2">The whole plant</tissue>
    </source>
</reference>
<name>A0A2I0X934_9ASPA</name>
<protein>
    <submittedName>
        <fullName evidence="2">Uncharacterized protein</fullName>
    </submittedName>
</protein>
<dbReference type="AlphaFoldDB" id="A0A2I0X934"/>
<dbReference type="Proteomes" id="UP000233837">
    <property type="component" value="Unassembled WGS sequence"/>
</dbReference>
<reference evidence="2 3" key="2">
    <citation type="journal article" date="2017" name="Nature">
        <title>The Apostasia genome and the evolution of orchids.</title>
        <authorList>
            <person name="Zhang G.Q."/>
            <person name="Liu K.W."/>
            <person name="Li Z."/>
            <person name="Lohaus R."/>
            <person name="Hsiao Y.Y."/>
            <person name="Niu S.C."/>
            <person name="Wang J.Y."/>
            <person name="Lin Y.C."/>
            <person name="Xu Q."/>
            <person name="Chen L.J."/>
            <person name="Yoshida K."/>
            <person name="Fujiwara S."/>
            <person name="Wang Z.W."/>
            <person name="Zhang Y.Q."/>
            <person name="Mitsuda N."/>
            <person name="Wang M."/>
            <person name="Liu G.H."/>
            <person name="Pecoraro L."/>
            <person name="Huang H.X."/>
            <person name="Xiao X.J."/>
            <person name="Lin M."/>
            <person name="Wu X.Y."/>
            <person name="Wu W.L."/>
            <person name="Chen Y.Y."/>
            <person name="Chang S.B."/>
            <person name="Sakamoto S."/>
            <person name="Ohme-Takagi M."/>
            <person name="Yagi M."/>
            <person name="Zeng S.J."/>
            <person name="Shen C.Y."/>
            <person name="Yeh C.M."/>
            <person name="Luo Y.B."/>
            <person name="Tsai W.C."/>
            <person name="Van de Peer Y."/>
            <person name="Liu Z.J."/>
        </authorList>
    </citation>
    <scope>NUCLEOTIDE SEQUENCE [LARGE SCALE GENOMIC DNA]</scope>
    <source>
        <tissue evidence="2">The whole plant</tissue>
    </source>
</reference>
<accession>A0A2I0X934</accession>
<dbReference type="EMBL" id="KZ502052">
    <property type="protein sequence ID" value="PKU84429.1"/>
    <property type="molecule type" value="Genomic_DNA"/>
</dbReference>
<organism evidence="2 3">
    <name type="scientific">Dendrobium catenatum</name>
    <dbReference type="NCBI Taxonomy" id="906689"/>
    <lineage>
        <taxon>Eukaryota</taxon>
        <taxon>Viridiplantae</taxon>
        <taxon>Streptophyta</taxon>
        <taxon>Embryophyta</taxon>
        <taxon>Tracheophyta</taxon>
        <taxon>Spermatophyta</taxon>
        <taxon>Magnoliopsida</taxon>
        <taxon>Liliopsida</taxon>
        <taxon>Asparagales</taxon>
        <taxon>Orchidaceae</taxon>
        <taxon>Epidendroideae</taxon>
        <taxon>Malaxideae</taxon>
        <taxon>Dendrobiinae</taxon>
        <taxon>Dendrobium</taxon>
    </lineage>
</organism>
<keyword evidence="1" id="KW-1133">Transmembrane helix</keyword>
<feature type="transmembrane region" description="Helical" evidence="1">
    <location>
        <begin position="106"/>
        <end position="128"/>
    </location>
</feature>
<feature type="transmembrane region" description="Helical" evidence="1">
    <location>
        <begin position="44"/>
        <end position="64"/>
    </location>
</feature>
<feature type="transmembrane region" description="Helical" evidence="1">
    <location>
        <begin position="69"/>
        <end position="86"/>
    </location>
</feature>
<evidence type="ECO:0000256" key="1">
    <source>
        <dbReference type="SAM" id="Phobius"/>
    </source>
</evidence>
<keyword evidence="3" id="KW-1185">Reference proteome</keyword>
<evidence type="ECO:0000313" key="3">
    <source>
        <dbReference type="Proteomes" id="UP000233837"/>
    </source>
</evidence>
<sequence length="132" mass="13891">MVWRWWERLLSGVGGSIAEGFAGGGRGGWIRGIGGGGGGDRWDVSAAIGVTAMLGLAVVATVVLSSRSFICSLQKIGIGIVWFAFMANYEGNVNSGREVFNHADRWHLGMALGMKTMIDLGLAATIVFSSRG</sequence>